<dbReference type="OrthoDB" id="498125at2759"/>
<dbReference type="PANTHER" id="PTHR42820:SF1">
    <property type="entry name" value="SHORT-CHAIN DEHYDROGENASE_REDUCTASE FAMILY PROTEIN"/>
    <property type="match status" value="1"/>
</dbReference>
<evidence type="ECO:0000256" key="2">
    <source>
        <dbReference type="RuleBase" id="RU000363"/>
    </source>
</evidence>
<proteinExistence type="inferred from homology"/>
<evidence type="ECO:0000313" key="3">
    <source>
        <dbReference type="EMBL" id="RMZ68346.1"/>
    </source>
</evidence>
<dbReference type="EMBL" id="KE747815">
    <property type="protein sequence ID" value="RMZ68346.1"/>
    <property type="molecule type" value="Genomic_DNA"/>
</dbReference>
<dbReference type="Gene3D" id="3.40.50.720">
    <property type="entry name" value="NAD(P)-binding Rossmann-like Domain"/>
    <property type="match status" value="1"/>
</dbReference>
<sequence>MPVAIVTGSVQGIDKTIAFRLSNDGFDVVIADMGSKQPLMMDVVTQITSKGKKAHWIEVDVSKQDEVEALVAKTVKVFGELNVMVANAGILDTTGILEISLEAWERTMSVNVRGIFLCHRTAARQMIKQGKRGKLIAASSISGYRPSGKAPAYCTSKWAVRGLTQTCALELGQHGITANSYCPGSVPTPMSLQFAERLGKEQGITDPEEMYKKSSHRTSALPVDLETEDIAALVSFLAGKDSNRITGQSLICDGGKCYSLKRHRNNYSFRLGICFS</sequence>
<gene>
    <name evidence="3" type="ORF">GMOD_00009960</name>
</gene>
<evidence type="ECO:0000256" key="1">
    <source>
        <dbReference type="ARBA" id="ARBA00022857"/>
    </source>
</evidence>
<reference evidence="3 4" key="1">
    <citation type="journal article" date="2014" name="PLoS ONE">
        <title>De novo Genome Assembly of the Fungal Plant Pathogen Pyrenophora semeniperda.</title>
        <authorList>
            <person name="Soliai M.M."/>
            <person name="Meyer S.E."/>
            <person name="Udall J.A."/>
            <person name="Elzinga D.E."/>
            <person name="Hermansen R.A."/>
            <person name="Bodily P.M."/>
            <person name="Hart A.A."/>
            <person name="Coleman C.E."/>
        </authorList>
    </citation>
    <scope>NUCLEOTIDE SEQUENCE [LARGE SCALE GENOMIC DNA]</scope>
    <source>
        <strain evidence="3 4">CCB06</strain>
        <tissue evidence="3">Mycelium</tissue>
    </source>
</reference>
<dbReference type="InterPro" id="IPR002347">
    <property type="entry name" value="SDR_fam"/>
</dbReference>
<dbReference type="InterPro" id="IPR036291">
    <property type="entry name" value="NAD(P)-bd_dom_sf"/>
</dbReference>
<accession>A0A3M7M1K3</accession>
<name>A0A3M7M1K3_9PLEO</name>
<dbReference type="PRINTS" id="PR00080">
    <property type="entry name" value="SDRFAMILY"/>
</dbReference>
<evidence type="ECO:0000313" key="4">
    <source>
        <dbReference type="Proteomes" id="UP000265663"/>
    </source>
</evidence>
<dbReference type="PANTHER" id="PTHR42820">
    <property type="entry name" value="SHORT-CHAIN DEHYDROGENASE REDUCTASE"/>
    <property type="match status" value="1"/>
</dbReference>
<protein>
    <submittedName>
        <fullName evidence="3">Acetoin reductase</fullName>
    </submittedName>
</protein>
<organism evidence="3 4">
    <name type="scientific">Pyrenophora seminiperda CCB06</name>
    <dbReference type="NCBI Taxonomy" id="1302712"/>
    <lineage>
        <taxon>Eukaryota</taxon>
        <taxon>Fungi</taxon>
        <taxon>Dikarya</taxon>
        <taxon>Ascomycota</taxon>
        <taxon>Pezizomycotina</taxon>
        <taxon>Dothideomycetes</taxon>
        <taxon>Pleosporomycetidae</taxon>
        <taxon>Pleosporales</taxon>
        <taxon>Pleosporineae</taxon>
        <taxon>Pleosporaceae</taxon>
        <taxon>Pyrenophora</taxon>
    </lineage>
</organism>
<dbReference type="AlphaFoldDB" id="A0A3M7M1K3"/>
<dbReference type="Proteomes" id="UP000265663">
    <property type="component" value="Unassembled WGS sequence"/>
</dbReference>
<dbReference type="FunFam" id="3.40.50.720:FF:000084">
    <property type="entry name" value="Short-chain dehydrogenase reductase"/>
    <property type="match status" value="1"/>
</dbReference>
<dbReference type="SUPFAM" id="SSF51735">
    <property type="entry name" value="NAD(P)-binding Rossmann-fold domains"/>
    <property type="match status" value="1"/>
</dbReference>
<keyword evidence="4" id="KW-1185">Reference proteome</keyword>
<keyword evidence="1" id="KW-0521">NADP</keyword>
<comment type="similarity">
    <text evidence="2">Belongs to the short-chain dehydrogenases/reductases (SDR) family.</text>
</comment>
<dbReference type="Pfam" id="PF00106">
    <property type="entry name" value="adh_short"/>
    <property type="match status" value="1"/>
</dbReference>
<dbReference type="PRINTS" id="PR00081">
    <property type="entry name" value="GDHRDH"/>
</dbReference>